<evidence type="ECO:0000313" key="1">
    <source>
        <dbReference type="EMBL" id="KAI3788503.1"/>
    </source>
</evidence>
<reference evidence="1 2" key="2">
    <citation type="journal article" date="2022" name="Mol. Ecol. Resour.">
        <title>The genomes of chicory, endive, great burdock and yacon provide insights into Asteraceae paleo-polyploidization history and plant inulin production.</title>
        <authorList>
            <person name="Fan W."/>
            <person name="Wang S."/>
            <person name="Wang H."/>
            <person name="Wang A."/>
            <person name="Jiang F."/>
            <person name="Liu H."/>
            <person name="Zhao H."/>
            <person name="Xu D."/>
            <person name="Zhang Y."/>
        </authorList>
    </citation>
    <scope>NUCLEOTIDE SEQUENCE [LARGE SCALE GENOMIC DNA]</scope>
    <source>
        <strain evidence="2">cv. Punajuju</strain>
        <tissue evidence="1">Leaves</tissue>
    </source>
</reference>
<proteinExistence type="predicted"/>
<evidence type="ECO:0000313" key="2">
    <source>
        <dbReference type="Proteomes" id="UP001055811"/>
    </source>
</evidence>
<gene>
    <name evidence="1" type="ORF">L2E82_01271</name>
</gene>
<comment type="caution">
    <text evidence="1">The sequence shown here is derived from an EMBL/GenBank/DDBJ whole genome shotgun (WGS) entry which is preliminary data.</text>
</comment>
<dbReference type="Proteomes" id="UP001055811">
    <property type="component" value="Linkage Group LG01"/>
</dbReference>
<reference evidence="2" key="1">
    <citation type="journal article" date="2022" name="Mol. Ecol. Resour.">
        <title>The genomes of chicory, endive, great burdock and yacon provide insights into Asteraceae palaeo-polyploidization history and plant inulin production.</title>
        <authorList>
            <person name="Fan W."/>
            <person name="Wang S."/>
            <person name="Wang H."/>
            <person name="Wang A."/>
            <person name="Jiang F."/>
            <person name="Liu H."/>
            <person name="Zhao H."/>
            <person name="Xu D."/>
            <person name="Zhang Y."/>
        </authorList>
    </citation>
    <scope>NUCLEOTIDE SEQUENCE [LARGE SCALE GENOMIC DNA]</scope>
    <source>
        <strain evidence="2">cv. Punajuju</strain>
    </source>
</reference>
<protein>
    <submittedName>
        <fullName evidence="1">Uncharacterized protein</fullName>
    </submittedName>
</protein>
<dbReference type="EMBL" id="CM042009">
    <property type="protein sequence ID" value="KAI3788503.1"/>
    <property type="molecule type" value="Genomic_DNA"/>
</dbReference>
<organism evidence="1 2">
    <name type="scientific">Cichorium intybus</name>
    <name type="common">Chicory</name>
    <dbReference type="NCBI Taxonomy" id="13427"/>
    <lineage>
        <taxon>Eukaryota</taxon>
        <taxon>Viridiplantae</taxon>
        <taxon>Streptophyta</taxon>
        <taxon>Embryophyta</taxon>
        <taxon>Tracheophyta</taxon>
        <taxon>Spermatophyta</taxon>
        <taxon>Magnoliopsida</taxon>
        <taxon>eudicotyledons</taxon>
        <taxon>Gunneridae</taxon>
        <taxon>Pentapetalae</taxon>
        <taxon>asterids</taxon>
        <taxon>campanulids</taxon>
        <taxon>Asterales</taxon>
        <taxon>Asteraceae</taxon>
        <taxon>Cichorioideae</taxon>
        <taxon>Cichorieae</taxon>
        <taxon>Cichoriinae</taxon>
        <taxon>Cichorium</taxon>
    </lineage>
</organism>
<keyword evidence="2" id="KW-1185">Reference proteome</keyword>
<accession>A0ACB9GZ87</accession>
<name>A0ACB9GZ87_CICIN</name>
<sequence length="105" mass="12424">MFTPLMRSTAIELERNNGTKRETIKIKCPETRQLFGQRNQILHERTRLLYYPFTEATGPTTRLSPPPFRFSINSGVYPCCYTTSRRRPSRRGFLNRRILSRLTQE</sequence>